<dbReference type="Proteomes" id="UP001154252">
    <property type="component" value="Unassembled WGS sequence"/>
</dbReference>
<proteinExistence type="predicted"/>
<feature type="non-terminal residue" evidence="1">
    <location>
        <position position="65"/>
    </location>
</feature>
<organism evidence="1 2">
    <name type="scientific">Penicillium egyptiacum</name>
    <dbReference type="NCBI Taxonomy" id="1303716"/>
    <lineage>
        <taxon>Eukaryota</taxon>
        <taxon>Fungi</taxon>
        <taxon>Dikarya</taxon>
        <taxon>Ascomycota</taxon>
        <taxon>Pezizomycotina</taxon>
        <taxon>Eurotiomycetes</taxon>
        <taxon>Eurotiomycetidae</taxon>
        <taxon>Eurotiales</taxon>
        <taxon>Aspergillaceae</taxon>
        <taxon>Penicillium</taxon>
    </lineage>
</organism>
<name>A0A9W4NY71_9EURO</name>
<dbReference type="AlphaFoldDB" id="A0A9W4NY71"/>
<dbReference type="EMBL" id="CAJVRC010000719">
    <property type="protein sequence ID" value="CAG8884975.1"/>
    <property type="molecule type" value="Genomic_DNA"/>
</dbReference>
<gene>
    <name evidence="1" type="ORF">PEGY_LOCUS403</name>
</gene>
<accession>A0A9W4NY71</accession>
<protein>
    <submittedName>
        <fullName evidence="1">Uncharacterized protein</fullName>
    </submittedName>
</protein>
<evidence type="ECO:0000313" key="2">
    <source>
        <dbReference type="Proteomes" id="UP001154252"/>
    </source>
</evidence>
<comment type="caution">
    <text evidence="1">The sequence shown here is derived from an EMBL/GenBank/DDBJ whole genome shotgun (WGS) entry which is preliminary data.</text>
</comment>
<dbReference type="OrthoDB" id="4364580at2759"/>
<evidence type="ECO:0000313" key="1">
    <source>
        <dbReference type="EMBL" id="CAG8884975.1"/>
    </source>
</evidence>
<keyword evidence="2" id="KW-1185">Reference proteome</keyword>
<reference evidence="1" key="1">
    <citation type="submission" date="2021-07" db="EMBL/GenBank/DDBJ databases">
        <authorList>
            <person name="Branca A.L. A."/>
        </authorList>
    </citation>
    <scope>NUCLEOTIDE SEQUENCE</scope>
</reference>
<sequence>MPAALIQVLQHTGGGRAHSRATLLRGYLHTKGRCHLALQGAQDRSYGTREEYRVTAALLSALDRE</sequence>